<dbReference type="EMBL" id="BSPC01000011">
    <property type="protein sequence ID" value="GLS18337.1"/>
    <property type="molecule type" value="Genomic_DNA"/>
</dbReference>
<evidence type="ECO:0000256" key="3">
    <source>
        <dbReference type="ARBA" id="ARBA00023002"/>
    </source>
</evidence>
<reference evidence="5" key="1">
    <citation type="journal article" date="2019" name="Int. J. Syst. Evol. Microbiol.">
        <title>The Global Catalogue of Microorganisms (GCM) 10K type strain sequencing project: providing services to taxonomists for standard genome sequencing and annotation.</title>
        <authorList>
            <consortium name="The Broad Institute Genomics Platform"/>
            <consortium name="The Broad Institute Genome Sequencing Center for Infectious Disease"/>
            <person name="Wu L."/>
            <person name="Ma J."/>
        </authorList>
    </citation>
    <scope>NUCLEOTIDE SEQUENCE [LARGE SCALE GENOMIC DNA]</scope>
    <source>
        <strain evidence="5">NBRC 101365</strain>
    </source>
</reference>
<dbReference type="NCBIfam" id="NF005968">
    <property type="entry name" value="PRK08057.1-2"/>
    <property type="match status" value="1"/>
</dbReference>
<dbReference type="PROSITE" id="PS51014">
    <property type="entry name" value="COBK_CBIJ"/>
    <property type="match status" value="1"/>
</dbReference>
<dbReference type="PANTHER" id="PTHR36925:SF1">
    <property type="entry name" value="COBALT-PRECORRIN-6A REDUCTASE"/>
    <property type="match status" value="1"/>
</dbReference>
<evidence type="ECO:0000256" key="1">
    <source>
        <dbReference type="ARBA" id="ARBA00004953"/>
    </source>
</evidence>
<keyword evidence="2" id="KW-0169">Cobalamin biosynthesis</keyword>
<dbReference type="NCBIfam" id="TIGR00715">
    <property type="entry name" value="precor6x_red"/>
    <property type="match status" value="1"/>
</dbReference>
<keyword evidence="3" id="KW-0560">Oxidoreductase</keyword>
<dbReference type="InterPro" id="IPR003723">
    <property type="entry name" value="Precorrin-6x_reduct"/>
</dbReference>
<dbReference type="PANTHER" id="PTHR36925">
    <property type="entry name" value="COBALT-PRECORRIN-6A REDUCTASE"/>
    <property type="match status" value="1"/>
</dbReference>
<protein>
    <submittedName>
        <fullName evidence="4">Precorrin-6A reductase</fullName>
    </submittedName>
</protein>
<accession>A0ABQ6CFF8</accession>
<evidence type="ECO:0000256" key="2">
    <source>
        <dbReference type="ARBA" id="ARBA00022573"/>
    </source>
</evidence>
<evidence type="ECO:0000313" key="4">
    <source>
        <dbReference type="EMBL" id="GLS18337.1"/>
    </source>
</evidence>
<comment type="caution">
    <text evidence="4">The sequence shown here is derived from an EMBL/GenBank/DDBJ whole genome shotgun (WGS) entry which is preliminary data.</text>
</comment>
<evidence type="ECO:0000313" key="5">
    <source>
        <dbReference type="Proteomes" id="UP001156882"/>
    </source>
</evidence>
<organism evidence="4 5">
    <name type="scientific">Labrys miyagiensis</name>
    <dbReference type="NCBI Taxonomy" id="346912"/>
    <lineage>
        <taxon>Bacteria</taxon>
        <taxon>Pseudomonadati</taxon>
        <taxon>Pseudomonadota</taxon>
        <taxon>Alphaproteobacteria</taxon>
        <taxon>Hyphomicrobiales</taxon>
        <taxon>Xanthobacteraceae</taxon>
        <taxon>Labrys</taxon>
    </lineage>
</organism>
<name>A0ABQ6CFF8_9HYPH</name>
<sequence>MILILGGTTEAAALARLLAERPGIPAMLSLAGRTQNPAPPPIPHRIGGFGGVDGLSAFLNEHQVAAMVDATHPFAEQMSANAVAAAQRTSVPLLTLCRPAWRAEPGDDWTEVADAEAAAVALGAKPRRVFLTTGRLELPAFLAAPQHFYLVRSVDAPEELPPYARLILARGPFAEEDELALMQEEEIEVVVTKNSGGSATYGKIVAARRLGLPVILLKRPEVVEVESVATAEEALAWIEKRSA</sequence>
<comment type="pathway">
    <text evidence="1">Cofactor biosynthesis; adenosylcobalamin biosynthesis.</text>
</comment>
<dbReference type="Pfam" id="PF02571">
    <property type="entry name" value="CbiJ"/>
    <property type="match status" value="1"/>
</dbReference>
<proteinExistence type="predicted"/>
<dbReference type="Proteomes" id="UP001156882">
    <property type="component" value="Unassembled WGS sequence"/>
</dbReference>
<keyword evidence="5" id="KW-1185">Reference proteome</keyword>
<dbReference type="RefSeq" id="WP_348536438.1">
    <property type="nucleotide sequence ID" value="NZ_BSPC01000011.1"/>
</dbReference>
<gene>
    <name evidence="4" type="primary">cobK</name>
    <name evidence="4" type="ORF">GCM10007874_13540</name>
</gene>